<comment type="caution">
    <text evidence="1">The sequence shown here is derived from an EMBL/GenBank/DDBJ whole genome shotgun (WGS) entry which is preliminary data.</text>
</comment>
<dbReference type="Proteomes" id="UP000548476">
    <property type="component" value="Unassembled WGS sequence"/>
</dbReference>
<gene>
    <name evidence="1" type="ORF">HNR73_006896</name>
</gene>
<dbReference type="AlphaFoldDB" id="A0A841G030"/>
<proteinExistence type="predicted"/>
<accession>A0A841G030</accession>
<dbReference type="EMBL" id="JACHGT010000019">
    <property type="protein sequence ID" value="MBB6039007.1"/>
    <property type="molecule type" value="Genomic_DNA"/>
</dbReference>
<organism evidence="1 2">
    <name type="scientific">Phytomonospora endophytica</name>
    <dbReference type="NCBI Taxonomy" id="714109"/>
    <lineage>
        <taxon>Bacteria</taxon>
        <taxon>Bacillati</taxon>
        <taxon>Actinomycetota</taxon>
        <taxon>Actinomycetes</taxon>
        <taxon>Micromonosporales</taxon>
        <taxon>Micromonosporaceae</taxon>
        <taxon>Phytomonospora</taxon>
    </lineage>
</organism>
<evidence type="ECO:0000313" key="2">
    <source>
        <dbReference type="Proteomes" id="UP000548476"/>
    </source>
</evidence>
<sequence>MTRRVIGTAGLWEKAEELGSAALERCAIGLGLAPPEEPAGYPWKVVVSHPDVSTEPERKVPA</sequence>
<evidence type="ECO:0000313" key="1">
    <source>
        <dbReference type="EMBL" id="MBB6039007.1"/>
    </source>
</evidence>
<name>A0A841G030_9ACTN</name>
<dbReference type="RefSeq" id="WP_184791989.1">
    <property type="nucleotide sequence ID" value="NZ_BONT01000074.1"/>
</dbReference>
<reference evidence="1 2" key="1">
    <citation type="submission" date="2020-08" db="EMBL/GenBank/DDBJ databases">
        <title>Genomic Encyclopedia of Type Strains, Phase IV (KMG-IV): sequencing the most valuable type-strain genomes for metagenomic binning, comparative biology and taxonomic classification.</title>
        <authorList>
            <person name="Goeker M."/>
        </authorList>
    </citation>
    <scope>NUCLEOTIDE SEQUENCE [LARGE SCALE GENOMIC DNA]</scope>
    <source>
        <strain evidence="1 2">YIM 65646</strain>
    </source>
</reference>
<keyword evidence="2" id="KW-1185">Reference proteome</keyword>
<protein>
    <submittedName>
        <fullName evidence="1">Uncharacterized protein</fullName>
    </submittedName>
</protein>